<reference evidence="1" key="1">
    <citation type="journal article" date="2021" name="Proc. Natl. Acad. Sci. U.S.A.">
        <title>Three genomes in the algal genus Volvox reveal the fate of a haploid sex-determining region after a transition to homothallism.</title>
        <authorList>
            <person name="Yamamoto K."/>
            <person name="Hamaji T."/>
            <person name="Kawai-Toyooka H."/>
            <person name="Matsuzaki R."/>
            <person name="Takahashi F."/>
            <person name="Nishimura Y."/>
            <person name="Kawachi M."/>
            <person name="Noguchi H."/>
            <person name="Minakuchi Y."/>
            <person name="Umen J.G."/>
            <person name="Toyoda A."/>
            <person name="Nozaki H."/>
        </authorList>
    </citation>
    <scope>NUCLEOTIDE SEQUENCE</scope>
    <source>
        <strain evidence="1">NIES-3780</strain>
    </source>
</reference>
<protein>
    <submittedName>
        <fullName evidence="1">Uncharacterized protein</fullName>
    </submittedName>
</protein>
<gene>
    <name evidence="1" type="ORF">Vafri_5042</name>
</gene>
<accession>A0A8J4AVG6</accession>
<sequence>MDLLLCIVEANAAAKALANVAAQSLHAVDDCSCIVECCTKVLPPALSALESAAAISEDALAQAVEYTQGCNAAMVQLQMALERLTGYDSEGVLGILLEHPAAWLDTYRAFRGFTAQVVGINCLVRAAAQRGRSDDSDESLQTSIKGLMGICSRAREAAHLLGSDLPEFARAAAAAGWSQGRVTFALTSSGSSSPSQRCGGCRQADCRWGGLGTAATTAPPGTVLGAASATLQKEQHQPQPASCCQQHQQRTSLLRRISKAAACSSPAIRRGCDSMPALPCTLGAGVASGAALEDAAYALVSRIQDMILFDSEVDQLEQDQAYLRQRVALLNEFCGCYITEVVAVSTASAAMPVTVKPRQSTAASLAAATASLLQSEVLLAAVDLRLRALRESSNSSAGGVSRQPVPRGQAATAALCTGGGGVVARTHVQTTSGRLLDPDDLSDDERKRRPGLCWLPVCFVGA</sequence>
<evidence type="ECO:0000313" key="1">
    <source>
        <dbReference type="EMBL" id="GIL48551.1"/>
    </source>
</evidence>
<dbReference type="AlphaFoldDB" id="A0A8J4AVG6"/>
<name>A0A8J4AVG6_9CHLO</name>
<dbReference type="Proteomes" id="UP000747399">
    <property type="component" value="Unassembled WGS sequence"/>
</dbReference>
<comment type="caution">
    <text evidence="1">The sequence shown here is derived from an EMBL/GenBank/DDBJ whole genome shotgun (WGS) entry which is preliminary data.</text>
</comment>
<dbReference type="EMBL" id="BNCO01000005">
    <property type="protein sequence ID" value="GIL48551.1"/>
    <property type="molecule type" value="Genomic_DNA"/>
</dbReference>
<keyword evidence="2" id="KW-1185">Reference proteome</keyword>
<evidence type="ECO:0000313" key="2">
    <source>
        <dbReference type="Proteomes" id="UP000747399"/>
    </source>
</evidence>
<proteinExistence type="predicted"/>
<organism evidence="1 2">
    <name type="scientific">Volvox africanus</name>
    <dbReference type="NCBI Taxonomy" id="51714"/>
    <lineage>
        <taxon>Eukaryota</taxon>
        <taxon>Viridiplantae</taxon>
        <taxon>Chlorophyta</taxon>
        <taxon>core chlorophytes</taxon>
        <taxon>Chlorophyceae</taxon>
        <taxon>CS clade</taxon>
        <taxon>Chlamydomonadales</taxon>
        <taxon>Volvocaceae</taxon>
        <taxon>Volvox</taxon>
    </lineage>
</organism>